<dbReference type="SUPFAM" id="SSF55008">
    <property type="entry name" value="HMA, heavy metal-associated domain"/>
    <property type="match status" value="1"/>
</dbReference>
<name>A0A1S2NFS4_9BURK</name>
<comment type="catalytic activity">
    <reaction evidence="11">
        <text>Zn(2+)(in) + ATP + H2O = Zn(2+)(out) + ADP + phosphate + H(+)</text>
        <dbReference type="Rhea" id="RHEA:20621"/>
        <dbReference type="ChEBI" id="CHEBI:15377"/>
        <dbReference type="ChEBI" id="CHEBI:15378"/>
        <dbReference type="ChEBI" id="CHEBI:29105"/>
        <dbReference type="ChEBI" id="CHEBI:30616"/>
        <dbReference type="ChEBI" id="CHEBI:43474"/>
        <dbReference type="ChEBI" id="CHEBI:456216"/>
        <dbReference type="EC" id="7.2.2.12"/>
    </reaction>
</comment>
<feature type="transmembrane region" description="Helical" evidence="12">
    <location>
        <begin position="183"/>
        <end position="202"/>
    </location>
</feature>
<dbReference type="GO" id="GO:0016887">
    <property type="term" value="F:ATP hydrolysis activity"/>
    <property type="evidence" value="ECO:0007669"/>
    <property type="project" value="InterPro"/>
</dbReference>
<dbReference type="InterPro" id="IPR008250">
    <property type="entry name" value="ATPase_P-typ_transduc_dom_A_sf"/>
</dbReference>
<dbReference type="NCBIfam" id="TIGR01494">
    <property type="entry name" value="ATPase_P-type"/>
    <property type="match status" value="2"/>
</dbReference>
<dbReference type="InterPro" id="IPR027256">
    <property type="entry name" value="P-typ_ATPase_IB"/>
</dbReference>
<dbReference type="Gene3D" id="3.40.1110.10">
    <property type="entry name" value="Calcium-transporting ATPase, cytoplasmic domain N"/>
    <property type="match status" value="1"/>
</dbReference>
<dbReference type="NCBIfam" id="TIGR01525">
    <property type="entry name" value="ATPase-IB_hvy"/>
    <property type="match status" value="1"/>
</dbReference>
<evidence type="ECO:0000256" key="8">
    <source>
        <dbReference type="ARBA" id="ARBA00022989"/>
    </source>
</evidence>
<feature type="transmembrane region" description="Helical" evidence="12">
    <location>
        <begin position="729"/>
        <end position="748"/>
    </location>
</feature>
<dbReference type="PRINTS" id="PR00119">
    <property type="entry name" value="CATATPASE"/>
</dbReference>
<evidence type="ECO:0000256" key="4">
    <source>
        <dbReference type="ARBA" id="ARBA00022723"/>
    </source>
</evidence>
<reference evidence="14 15" key="1">
    <citation type="submission" date="2014-10" db="EMBL/GenBank/DDBJ databases">
        <authorList>
            <person name="Seo M.-J."/>
            <person name="Seok Y.J."/>
            <person name="Cha I.-T."/>
        </authorList>
    </citation>
    <scope>NUCLEOTIDE SEQUENCE [LARGE SCALE GENOMIC DNA]</scope>
    <source>
        <strain evidence="14 15">NEU</strain>
    </source>
</reference>
<dbReference type="SFLD" id="SFLDS00003">
    <property type="entry name" value="Haloacid_Dehalogenase"/>
    <property type="match status" value="1"/>
</dbReference>
<evidence type="ECO:0000256" key="7">
    <source>
        <dbReference type="ARBA" id="ARBA00022967"/>
    </source>
</evidence>
<comment type="caution">
    <text evidence="14">The sequence shown here is derived from an EMBL/GenBank/DDBJ whole genome shotgun (WGS) entry which is preliminary data.</text>
</comment>
<keyword evidence="3 12" id="KW-0812">Transmembrane</keyword>
<proteinExistence type="inferred from homology"/>
<dbReference type="InterPro" id="IPR018303">
    <property type="entry name" value="ATPase_P-typ_P_site"/>
</dbReference>
<keyword evidence="7" id="KW-1278">Translocase</keyword>
<keyword evidence="4 12" id="KW-0479">Metal-binding</keyword>
<dbReference type="GO" id="GO:0015086">
    <property type="term" value="F:cadmium ion transmembrane transporter activity"/>
    <property type="evidence" value="ECO:0007669"/>
    <property type="project" value="TreeGrafter"/>
</dbReference>
<dbReference type="EC" id="7.2.2.12" evidence="10"/>
<dbReference type="Gene3D" id="2.70.150.10">
    <property type="entry name" value="Calcium-transporting ATPase, cytoplasmic transduction domain A"/>
    <property type="match status" value="1"/>
</dbReference>
<organism evidence="14 15">
    <name type="scientific">Massilia timonae</name>
    <dbReference type="NCBI Taxonomy" id="47229"/>
    <lineage>
        <taxon>Bacteria</taxon>
        <taxon>Pseudomonadati</taxon>
        <taxon>Pseudomonadota</taxon>
        <taxon>Betaproteobacteria</taxon>
        <taxon>Burkholderiales</taxon>
        <taxon>Oxalobacteraceae</taxon>
        <taxon>Telluria group</taxon>
        <taxon>Massilia</taxon>
    </lineage>
</organism>
<gene>
    <name evidence="14" type="primary">cadA</name>
    <name evidence="14" type="ORF">LO55_3241</name>
</gene>
<dbReference type="SFLD" id="SFLDG00002">
    <property type="entry name" value="C1.7:_P-type_atpase_like"/>
    <property type="match status" value="1"/>
</dbReference>
<dbReference type="Proteomes" id="UP000180246">
    <property type="component" value="Unassembled WGS sequence"/>
</dbReference>
<evidence type="ECO:0000256" key="5">
    <source>
        <dbReference type="ARBA" id="ARBA00022741"/>
    </source>
</evidence>
<protein>
    <recommendedName>
        <fullName evidence="10">P-type Zn(2+) transporter</fullName>
        <ecNumber evidence="10">7.2.2.12</ecNumber>
    </recommendedName>
</protein>
<keyword evidence="5 12" id="KW-0547">Nucleotide-binding</keyword>
<dbReference type="SFLD" id="SFLDF00027">
    <property type="entry name" value="p-type_atpase"/>
    <property type="match status" value="1"/>
</dbReference>
<dbReference type="InterPro" id="IPR023299">
    <property type="entry name" value="ATPase_P-typ_cyto_dom_N"/>
</dbReference>
<dbReference type="PROSITE" id="PS50846">
    <property type="entry name" value="HMA_2"/>
    <property type="match status" value="1"/>
</dbReference>
<comment type="subcellular location">
    <subcellularLocation>
        <location evidence="12">Cell membrane</location>
    </subcellularLocation>
    <subcellularLocation>
        <location evidence="1">Membrane</location>
        <topology evidence="1">Multi-pass membrane protein</topology>
    </subcellularLocation>
</comment>
<dbReference type="EMBL" id="JRYB01000001">
    <property type="protein sequence ID" value="OIJ43937.1"/>
    <property type="molecule type" value="Genomic_DNA"/>
</dbReference>
<evidence type="ECO:0000256" key="1">
    <source>
        <dbReference type="ARBA" id="ARBA00004141"/>
    </source>
</evidence>
<dbReference type="Pfam" id="PF00702">
    <property type="entry name" value="Hydrolase"/>
    <property type="match status" value="1"/>
</dbReference>
<dbReference type="SUPFAM" id="SSF56784">
    <property type="entry name" value="HAD-like"/>
    <property type="match status" value="1"/>
</dbReference>
<keyword evidence="12" id="KW-1003">Cell membrane</keyword>
<dbReference type="InterPro" id="IPR023214">
    <property type="entry name" value="HAD_sf"/>
</dbReference>
<dbReference type="InterPro" id="IPR036412">
    <property type="entry name" value="HAD-like_sf"/>
</dbReference>
<sequence length="781" mass="81806">MSDCNSKSCCQPKPPARTIPIAPTGPVIRIIPAELDEPNVQAVPDVAASDARQMTVHIAQMCCPTEERVLRSSLGKLAGVEQLDFNLMQRELRIIHTMADPAPILDTIRALAMVPVMAPAGTQRTAAMTETAATPSGATAAPAPGAAQTPAASSRAPFLRLSLGLVAAIGAEAWAWATGNDGAWPVFALAVIAIALTGLGVYRKGWAALRHRDLNINALMSIAVTGAVLIGHWPEAAMVMVLFALAEQIEARALDRARNAIQGLMALTPERVTVRDADGQWRERAAAGVTVGTLARVAPGERVALDGEVTAGESSVNQAPITGESMPVPKGAGDRVFAGSINESGSFEYRVTAAHDDSTLARIIRTVQEAQGKRAPTQRFIDRFAAVYTPIVFVVALLVALLPPLLMGGAWDDWIYKALVLLVIACPCALVISTPVTVVSGLARAARAGILVKGGVYLEQGASLRSVALDKTGTVTQGRPALTDMVPLNGDGDEALRLAAALASRSDHPVSTAISRHWQEQREAQVLPEVDDFAALPGRGTQGRVAGAIYSLGNARLLAELGSVDVEAARAIERLEGEGKTAVALCAGARVLAVIGVADTIRATSVQAVERLHRLGIRTVMLSGDNVVATAAIARQVGIDDARGGLLPEEKLAAVEAEVARHGMVGMVGDGINDAPALARASIGFAMGAAGTDTAIETADVALLDDDLRKLPEFVVLSRRTFAVLRQNIAAALLIKAVFLVLAIGGWATLWMAVFADVGASLLVIFNGLRLLRAELHERSI</sequence>
<evidence type="ECO:0000313" key="14">
    <source>
        <dbReference type="EMBL" id="OIJ43937.1"/>
    </source>
</evidence>
<dbReference type="SUPFAM" id="SSF81653">
    <property type="entry name" value="Calcium ATPase, transduction domain A"/>
    <property type="match status" value="1"/>
</dbReference>
<dbReference type="GO" id="GO:0005886">
    <property type="term" value="C:plasma membrane"/>
    <property type="evidence" value="ECO:0007669"/>
    <property type="project" value="UniProtKB-SubCell"/>
</dbReference>
<feature type="transmembrane region" description="Helical" evidence="12">
    <location>
        <begin position="384"/>
        <end position="406"/>
    </location>
</feature>
<dbReference type="InterPro" id="IPR006121">
    <property type="entry name" value="HMA_dom"/>
</dbReference>
<keyword evidence="9 12" id="KW-0472">Membrane</keyword>
<dbReference type="InterPro" id="IPR001757">
    <property type="entry name" value="P_typ_ATPase"/>
</dbReference>
<dbReference type="InterPro" id="IPR044492">
    <property type="entry name" value="P_typ_ATPase_HD_dom"/>
</dbReference>
<evidence type="ECO:0000256" key="6">
    <source>
        <dbReference type="ARBA" id="ARBA00022840"/>
    </source>
</evidence>
<evidence type="ECO:0000256" key="3">
    <source>
        <dbReference type="ARBA" id="ARBA00022692"/>
    </source>
</evidence>
<feature type="transmembrane region" description="Helical" evidence="12">
    <location>
        <begin position="418"/>
        <end position="443"/>
    </location>
</feature>
<keyword evidence="14" id="KW-0378">Hydrolase</keyword>
<dbReference type="AlphaFoldDB" id="A0A1S2NFS4"/>
<dbReference type="RefSeq" id="WP_218145982.1">
    <property type="nucleotide sequence ID" value="NZ_JRYB01000001.1"/>
</dbReference>
<dbReference type="SUPFAM" id="SSF81665">
    <property type="entry name" value="Calcium ATPase, transmembrane domain M"/>
    <property type="match status" value="1"/>
</dbReference>
<dbReference type="FunFam" id="2.70.150.10:FF:000002">
    <property type="entry name" value="Copper-transporting ATPase 1, putative"/>
    <property type="match status" value="1"/>
</dbReference>
<dbReference type="GO" id="GO:0016463">
    <property type="term" value="F:P-type zinc transporter activity"/>
    <property type="evidence" value="ECO:0007669"/>
    <property type="project" value="UniProtKB-EC"/>
</dbReference>
<keyword evidence="6 12" id="KW-0067">ATP-binding</keyword>
<evidence type="ECO:0000313" key="15">
    <source>
        <dbReference type="Proteomes" id="UP000180246"/>
    </source>
</evidence>
<dbReference type="PANTHER" id="PTHR48085">
    <property type="entry name" value="CADMIUM/ZINC-TRANSPORTING ATPASE HMA2-RELATED"/>
    <property type="match status" value="1"/>
</dbReference>
<dbReference type="GO" id="GO:0005524">
    <property type="term" value="F:ATP binding"/>
    <property type="evidence" value="ECO:0007669"/>
    <property type="project" value="UniProtKB-UniRule"/>
</dbReference>
<dbReference type="Pfam" id="PF00122">
    <property type="entry name" value="E1-E2_ATPase"/>
    <property type="match status" value="1"/>
</dbReference>
<accession>A0A1S2NFS4</accession>
<dbReference type="InterPro" id="IPR051014">
    <property type="entry name" value="Cation_Transport_ATPase_IB"/>
</dbReference>
<evidence type="ECO:0000256" key="10">
    <source>
        <dbReference type="ARBA" id="ARBA00039097"/>
    </source>
</evidence>
<evidence type="ECO:0000259" key="13">
    <source>
        <dbReference type="PROSITE" id="PS50846"/>
    </source>
</evidence>
<keyword evidence="8 12" id="KW-1133">Transmembrane helix</keyword>
<dbReference type="PANTHER" id="PTHR48085:SF5">
    <property type="entry name" value="CADMIUM_ZINC-TRANSPORTING ATPASE HMA4-RELATED"/>
    <property type="match status" value="1"/>
</dbReference>
<dbReference type="NCBIfam" id="TIGR01512">
    <property type="entry name" value="ATPase-IB2_Cd"/>
    <property type="match status" value="1"/>
</dbReference>
<dbReference type="PROSITE" id="PS00154">
    <property type="entry name" value="ATPASE_E1_E2"/>
    <property type="match status" value="1"/>
</dbReference>
<dbReference type="InterPro" id="IPR059000">
    <property type="entry name" value="ATPase_P-type_domA"/>
</dbReference>
<evidence type="ECO:0000256" key="9">
    <source>
        <dbReference type="ARBA" id="ARBA00023136"/>
    </source>
</evidence>
<evidence type="ECO:0000256" key="11">
    <source>
        <dbReference type="ARBA" id="ARBA00047308"/>
    </source>
</evidence>
<feature type="domain" description="HMA" evidence="13">
    <location>
        <begin position="52"/>
        <end position="116"/>
    </location>
</feature>
<dbReference type="PRINTS" id="PR00120">
    <property type="entry name" value="HATPASE"/>
</dbReference>
<evidence type="ECO:0000256" key="2">
    <source>
        <dbReference type="ARBA" id="ARBA00006024"/>
    </source>
</evidence>
<dbReference type="Gene3D" id="3.40.50.1000">
    <property type="entry name" value="HAD superfamily/HAD-like"/>
    <property type="match status" value="1"/>
</dbReference>
<dbReference type="GO" id="GO:0046872">
    <property type="term" value="F:metal ion binding"/>
    <property type="evidence" value="ECO:0007669"/>
    <property type="project" value="UniProtKB-KW"/>
</dbReference>
<feature type="transmembrane region" description="Helical" evidence="12">
    <location>
        <begin position="158"/>
        <end position="177"/>
    </location>
</feature>
<evidence type="ECO:0000256" key="12">
    <source>
        <dbReference type="RuleBase" id="RU362081"/>
    </source>
</evidence>
<dbReference type="InterPro" id="IPR023298">
    <property type="entry name" value="ATPase_P-typ_TM_dom_sf"/>
</dbReference>
<comment type="similarity">
    <text evidence="2 12">Belongs to the cation transport ATPase (P-type) (TC 3.A.3) family. Type IB subfamily.</text>
</comment>
<dbReference type="InterPro" id="IPR036163">
    <property type="entry name" value="HMA_dom_sf"/>
</dbReference>